<accession>A0A5C5X666</accession>
<dbReference type="Proteomes" id="UP000317243">
    <property type="component" value="Unassembled WGS sequence"/>
</dbReference>
<name>A0A5C5X666_9PLAN</name>
<evidence type="ECO:0000313" key="1">
    <source>
        <dbReference type="EMBL" id="TWT58516.1"/>
    </source>
</evidence>
<gene>
    <name evidence="1" type="ORF">KOR42_18960</name>
</gene>
<comment type="caution">
    <text evidence="1">The sequence shown here is derived from an EMBL/GenBank/DDBJ whole genome shotgun (WGS) entry which is preliminary data.</text>
</comment>
<organism evidence="1 2">
    <name type="scientific">Thalassoglobus neptunius</name>
    <dbReference type="NCBI Taxonomy" id="1938619"/>
    <lineage>
        <taxon>Bacteria</taxon>
        <taxon>Pseudomonadati</taxon>
        <taxon>Planctomycetota</taxon>
        <taxon>Planctomycetia</taxon>
        <taxon>Planctomycetales</taxon>
        <taxon>Planctomycetaceae</taxon>
        <taxon>Thalassoglobus</taxon>
    </lineage>
</organism>
<evidence type="ECO:0000313" key="2">
    <source>
        <dbReference type="Proteomes" id="UP000317243"/>
    </source>
</evidence>
<proteinExistence type="predicted"/>
<protein>
    <submittedName>
        <fullName evidence="1">Uncharacterized protein</fullName>
    </submittedName>
</protein>
<sequence length="189" mass="21904">MSCRYFCYVVKHSACHTVAICAGIGNFMVAADIRRSPRTFHLTHWRIVRKSPRLDPTTAEVSPNSGFRKDGIADFVRAMGDDHLSLRTLFWSLVRLRCALRDLLTQEGRHVRVCFRAERQLVRHLHLRIFEHWSRVRHKMLHSRTSPRCSRFLDQPTVARVAERLGSDRIQLLRSRGCLLSASIRLSAC</sequence>
<keyword evidence="2" id="KW-1185">Reference proteome</keyword>
<reference evidence="1 2" key="1">
    <citation type="submission" date="2019-02" db="EMBL/GenBank/DDBJ databases">
        <title>Deep-cultivation of Planctomycetes and their phenomic and genomic characterization uncovers novel biology.</title>
        <authorList>
            <person name="Wiegand S."/>
            <person name="Jogler M."/>
            <person name="Boedeker C."/>
            <person name="Pinto D."/>
            <person name="Vollmers J."/>
            <person name="Rivas-Marin E."/>
            <person name="Kohn T."/>
            <person name="Peeters S.H."/>
            <person name="Heuer A."/>
            <person name="Rast P."/>
            <person name="Oberbeckmann S."/>
            <person name="Bunk B."/>
            <person name="Jeske O."/>
            <person name="Meyerdierks A."/>
            <person name="Storesund J.E."/>
            <person name="Kallscheuer N."/>
            <person name="Luecker S."/>
            <person name="Lage O.M."/>
            <person name="Pohl T."/>
            <person name="Merkel B.J."/>
            <person name="Hornburger P."/>
            <person name="Mueller R.-W."/>
            <person name="Bruemmer F."/>
            <person name="Labrenz M."/>
            <person name="Spormann A.M."/>
            <person name="Op Den Camp H."/>
            <person name="Overmann J."/>
            <person name="Amann R."/>
            <person name="Jetten M.S.M."/>
            <person name="Mascher T."/>
            <person name="Medema M.H."/>
            <person name="Devos D.P."/>
            <person name="Kaster A.-K."/>
            <person name="Ovreas L."/>
            <person name="Rohde M."/>
            <person name="Galperin M.Y."/>
            <person name="Jogler C."/>
        </authorList>
    </citation>
    <scope>NUCLEOTIDE SEQUENCE [LARGE SCALE GENOMIC DNA]</scope>
    <source>
        <strain evidence="1 2">KOR42</strain>
    </source>
</reference>
<dbReference type="AlphaFoldDB" id="A0A5C5X666"/>
<dbReference type="EMBL" id="SIHI01000001">
    <property type="protein sequence ID" value="TWT58516.1"/>
    <property type="molecule type" value="Genomic_DNA"/>
</dbReference>